<sequence length="172" mass="20007">MENSDICKFWKLDMLEESAQIVYKEKKRIIVDIPSPETRDSIPDWLVKVMRKENGYDPKLIIKRKQLVQTDLNTTQSCLSMHLSLKVVLVDPKSRKHDVDLRKWKGNGYGVWKYVFNNGWNKVIATKIFEVNHMIEIWSFRDGSGKICFALSSPTKSDECSFRPSSSRHNVA</sequence>
<keyword evidence="7" id="KW-1185">Reference proteome</keyword>
<dbReference type="SUPFAM" id="SSF101936">
    <property type="entry name" value="DNA-binding pseudobarrel domain"/>
    <property type="match status" value="1"/>
</dbReference>
<dbReference type="Proteomes" id="UP000008694">
    <property type="component" value="Unassembled WGS sequence"/>
</dbReference>
<dbReference type="Gramene" id="scaffold_401677.1">
    <property type="protein sequence ID" value="scaffold_401677.1"/>
    <property type="gene ID" value="scaffold_401677.1"/>
</dbReference>
<name>D7LDK8_ARALL</name>
<dbReference type="HOGENOM" id="CLU_1317032_0_0_1"/>
<dbReference type="PANTHER" id="PTHR31541:SF56">
    <property type="entry name" value="DOMAIN PROTEIN, PUTATIVE (DUF313)-RELATED"/>
    <property type="match status" value="1"/>
</dbReference>
<dbReference type="PANTHER" id="PTHR31541">
    <property type="entry name" value="B3 DOMAIN PLANT PROTEIN-RELATED"/>
    <property type="match status" value="1"/>
</dbReference>
<keyword evidence="3" id="KW-0238">DNA-binding</keyword>
<keyword evidence="5" id="KW-0539">Nucleus</keyword>
<evidence type="ECO:0000256" key="1">
    <source>
        <dbReference type="ARBA" id="ARBA00004123"/>
    </source>
</evidence>
<keyword evidence="4" id="KW-0804">Transcription</keyword>
<dbReference type="InterPro" id="IPR005508">
    <property type="entry name" value="At2g31720-like"/>
</dbReference>
<dbReference type="Pfam" id="PF03754">
    <property type="entry name" value="At2g31720-like"/>
    <property type="match status" value="2"/>
</dbReference>
<accession>D7LDK8</accession>
<evidence type="ECO:0008006" key="8">
    <source>
        <dbReference type="Google" id="ProtNLM"/>
    </source>
</evidence>
<dbReference type="EMBL" id="GL348716">
    <property type="protein sequence ID" value="EFH57434.1"/>
    <property type="molecule type" value="Genomic_DNA"/>
</dbReference>
<gene>
    <name evidence="6" type="ORF">ARALYDRAFT_902176</name>
</gene>
<evidence type="ECO:0000313" key="6">
    <source>
        <dbReference type="EMBL" id="EFH57434.1"/>
    </source>
</evidence>
<evidence type="ECO:0000256" key="5">
    <source>
        <dbReference type="ARBA" id="ARBA00023242"/>
    </source>
</evidence>
<dbReference type="InterPro" id="IPR015300">
    <property type="entry name" value="DNA-bd_pseudobarrel_sf"/>
</dbReference>
<dbReference type="GO" id="GO:0005634">
    <property type="term" value="C:nucleus"/>
    <property type="evidence" value="ECO:0007669"/>
    <property type="project" value="UniProtKB-SubCell"/>
</dbReference>
<comment type="subcellular location">
    <subcellularLocation>
        <location evidence="1">Nucleus</location>
    </subcellularLocation>
</comment>
<evidence type="ECO:0000256" key="3">
    <source>
        <dbReference type="ARBA" id="ARBA00023125"/>
    </source>
</evidence>
<keyword evidence="2" id="KW-0805">Transcription regulation</keyword>
<evidence type="ECO:0000256" key="4">
    <source>
        <dbReference type="ARBA" id="ARBA00023163"/>
    </source>
</evidence>
<reference evidence="7" key="1">
    <citation type="journal article" date="2011" name="Nat. Genet.">
        <title>The Arabidopsis lyrata genome sequence and the basis of rapid genome size change.</title>
        <authorList>
            <person name="Hu T.T."/>
            <person name="Pattyn P."/>
            <person name="Bakker E.G."/>
            <person name="Cao J."/>
            <person name="Cheng J.-F."/>
            <person name="Clark R.M."/>
            <person name="Fahlgren N."/>
            <person name="Fawcett J.A."/>
            <person name="Grimwood J."/>
            <person name="Gundlach H."/>
            <person name="Haberer G."/>
            <person name="Hollister J.D."/>
            <person name="Ossowski S."/>
            <person name="Ottilar R.P."/>
            <person name="Salamov A.A."/>
            <person name="Schneeberger K."/>
            <person name="Spannagl M."/>
            <person name="Wang X."/>
            <person name="Yang L."/>
            <person name="Nasrallah M.E."/>
            <person name="Bergelson J."/>
            <person name="Carrington J.C."/>
            <person name="Gaut B.S."/>
            <person name="Schmutz J."/>
            <person name="Mayer K.F.X."/>
            <person name="Van de Peer Y."/>
            <person name="Grigoriev I.V."/>
            <person name="Nordborg M."/>
            <person name="Weigel D."/>
            <person name="Guo Y.-L."/>
        </authorList>
    </citation>
    <scope>NUCLEOTIDE SEQUENCE [LARGE SCALE GENOMIC DNA]</scope>
    <source>
        <strain evidence="7">cv. MN47</strain>
    </source>
</reference>
<evidence type="ECO:0000313" key="7">
    <source>
        <dbReference type="Proteomes" id="UP000008694"/>
    </source>
</evidence>
<protein>
    <recommendedName>
        <fullName evidence="8">TF-B3 domain-containing protein</fullName>
    </recommendedName>
</protein>
<proteinExistence type="predicted"/>
<organism evidence="7">
    <name type="scientific">Arabidopsis lyrata subsp. lyrata</name>
    <name type="common">Lyre-leaved rock-cress</name>
    <dbReference type="NCBI Taxonomy" id="81972"/>
    <lineage>
        <taxon>Eukaryota</taxon>
        <taxon>Viridiplantae</taxon>
        <taxon>Streptophyta</taxon>
        <taxon>Embryophyta</taxon>
        <taxon>Tracheophyta</taxon>
        <taxon>Spermatophyta</taxon>
        <taxon>Magnoliopsida</taxon>
        <taxon>eudicotyledons</taxon>
        <taxon>Gunneridae</taxon>
        <taxon>Pentapetalae</taxon>
        <taxon>rosids</taxon>
        <taxon>malvids</taxon>
        <taxon>Brassicales</taxon>
        <taxon>Brassicaceae</taxon>
        <taxon>Camelineae</taxon>
        <taxon>Arabidopsis</taxon>
    </lineage>
</organism>
<evidence type="ECO:0000256" key="2">
    <source>
        <dbReference type="ARBA" id="ARBA00023015"/>
    </source>
</evidence>
<dbReference type="GO" id="GO:0003677">
    <property type="term" value="F:DNA binding"/>
    <property type="evidence" value="ECO:0007669"/>
    <property type="project" value="UniProtKB-KW"/>
</dbReference>
<dbReference type="Gene3D" id="2.40.330.10">
    <property type="entry name" value="DNA-binding pseudobarrel domain"/>
    <property type="match status" value="1"/>
</dbReference>
<dbReference type="AlphaFoldDB" id="D7LDK8"/>